<evidence type="ECO:0000259" key="3">
    <source>
        <dbReference type="Pfam" id="PF06259"/>
    </source>
</evidence>
<dbReference type="Proteomes" id="UP000001219">
    <property type="component" value="Chromosome"/>
</dbReference>
<sequence length="469" mass="50390">MRIHPDGVVTADVTENPDDDAAREEQRQGLEIAAKALIAQAADVDGDAERVFNAIRNGHISTNGAANTEDAMRAGAGQGGLTPFEPPEGKSPAEIKAYWDALPPDQQHNLLQHRPDLLGNLDGIPSSVRHDANMRRLGGVLSALEARRKQLEKQIDDHVFGGLLTNEDAELEQVKRKIADAGKLKELMNQDAWSEINPNGRMLLVLDMTTGEQGKAAISIGNPDDADHIAVTTPGMNTNIRGSMTDMLSESNALRAETVSQLERAGAPGQKVATITWLDYEPPDKGNTRPFADQYSWAEAMQQDRAVVGARDLARFYNCLEATSTRDDPHIVALGHSYGSLTQGLALQESGGHPVDDAVFYGSPGFEASDEPELGLRQGHGYVMQGDDDDIRHVTSKGGVGPNGPAPTSTQLEQLDVNARTTADGVAREGAHTHADYPRMGDRVGPDGEKTLRVSGYLMARILAGLPPE</sequence>
<dbReference type="InterPro" id="IPR010427">
    <property type="entry name" value="DUF1023"/>
</dbReference>
<feature type="region of interest" description="Disordered" evidence="2">
    <location>
        <begin position="427"/>
        <end position="446"/>
    </location>
</feature>
<dbReference type="RefSeq" id="WP_012832328.1">
    <property type="nucleotide sequence ID" value="NC_013441.1"/>
</dbReference>
<dbReference type="AlphaFoldDB" id="D0LDB9"/>
<dbReference type="Pfam" id="PF06259">
    <property type="entry name" value="Abhydrolase_8"/>
    <property type="match status" value="1"/>
</dbReference>
<feature type="coiled-coil region" evidence="1">
    <location>
        <begin position="134"/>
        <end position="191"/>
    </location>
</feature>
<dbReference type="SUPFAM" id="SSF53474">
    <property type="entry name" value="alpha/beta-Hydrolases"/>
    <property type="match status" value="1"/>
</dbReference>
<dbReference type="KEGG" id="gbr:Gbro_0405"/>
<accession>D0LDB9</accession>
<dbReference type="InterPro" id="IPR029058">
    <property type="entry name" value="AB_hydrolase_fold"/>
</dbReference>
<evidence type="ECO:0000256" key="2">
    <source>
        <dbReference type="SAM" id="MobiDB-lite"/>
    </source>
</evidence>
<feature type="domain" description="DUF1023" evidence="3">
    <location>
        <begin position="212"/>
        <end position="395"/>
    </location>
</feature>
<protein>
    <recommendedName>
        <fullName evidence="3">DUF1023 domain-containing protein</fullName>
    </recommendedName>
</protein>
<feature type="region of interest" description="Disordered" evidence="2">
    <location>
        <begin position="1"/>
        <end position="25"/>
    </location>
</feature>
<dbReference type="EMBL" id="CP001802">
    <property type="protein sequence ID" value="ACY19739.1"/>
    <property type="molecule type" value="Genomic_DNA"/>
</dbReference>
<gene>
    <name evidence="4" type="ordered locus">Gbro_0405</name>
</gene>
<reference evidence="4 5" key="2">
    <citation type="journal article" date="2010" name="Stand. Genomic Sci.">
        <title>Complete genome sequence of Gordonia bronchialis type strain (3410).</title>
        <authorList>
            <person name="Ivanova N."/>
            <person name="Sikorski J."/>
            <person name="Jando M."/>
            <person name="Lapidus A."/>
            <person name="Nolan M."/>
            <person name="Lucas S."/>
            <person name="Del Rio T.G."/>
            <person name="Tice H."/>
            <person name="Copeland A."/>
            <person name="Cheng J.F."/>
            <person name="Chen F."/>
            <person name="Bruce D."/>
            <person name="Goodwin L."/>
            <person name="Pitluck S."/>
            <person name="Mavromatis K."/>
            <person name="Ovchinnikova G."/>
            <person name="Pati A."/>
            <person name="Chen A."/>
            <person name="Palaniappan K."/>
            <person name="Land M."/>
            <person name="Hauser L."/>
            <person name="Chang Y.J."/>
            <person name="Jeffries C.D."/>
            <person name="Chain P."/>
            <person name="Saunders E."/>
            <person name="Han C."/>
            <person name="Detter J.C."/>
            <person name="Brettin T."/>
            <person name="Rohde M."/>
            <person name="Goker M."/>
            <person name="Bristow J."/>
            <person name="Eisen J.A."/>
            <person name="Markowitz V."/>
            <person name="Hugenholtz P."/>
            <person name="Klenk H.P."/>
            <person name="Kyrpides N.C."/>
        </authorList>
    </citation>
    <scope>NUCLEOTIDE SEQUENCE [LARGE SCALE GENOMIC DNA]</scope>
    <source>
        <strain evidence="5">ATCC 25592 / DSM 43247 / BCRC 13721 / JCM 3198 / KCTC 3076 / NBRC 16047 / NCTC 10667</strain>
    </source>
</reference>
<dbReference type="ESTHER" id="gorb4-d0ldb9">
    <property type="family name" value="Duf_1023"/>
</dbReference>
<name>D0LDB9_GORB4</name>
<evidence type="ECO:0000256" key="1">
    <source>
        <dbReference type="SAM" id="Coils"/>
    </source>
</evidence>
<reference evidence="5" key="1">
    <citation type="submission" date="2009-10" db="EMBL/GenBank/DDBJ databases">
        <title>The complete chromosome of Gordonia bronchialis DSM 43247.</title>
        <authorList>
            <consortium name="US DOE Joint Genome Institute (JGI-PGF)"/>
            <person name="Lucas S."/>
            <person name="Copeland A."/>
            <person name="Lapidus A."/>
            <person name="Glavina del Rio T."/>
            <person name="Dalin E."/>
            <person name="Tice H."/>
            <person name="Bruce D."/>
            <person name="Goodwin L."/>
            <person name="Pitluck S."/>
            <person name="Kyrpides N."/>
            <person name="Mavromatis K."/>
            <person name="Ivanova N."/>
            <person name="Ovchinnikova G."/>
            <person name="Saunders E."/>
            <person name="Brettin T."/>
            <person name="Detter J.C."/>
            <person name="Han C."/>
            <person name="Larimer F."/>
            <person name="Land M."/>
            <person name="Hauser L."/>
            <person name="Markowitz V."/>
            <person name="Cheng J.-F."/>
            <person name="Hugenholtz P."/>
            <person name="Woyke T."/>
            <person name="Wu D."/>
            <person name="Jando M."/>
            <person name="Schneider S."/>
            <person name="Goeker M."/>
            <person name="Klenk H.-P."/>
            <person name="Eisen J.A."/>
        </authorList>
    </citation>
    <scope>NUCLEOTIDE SEQUENCE [LARGE SCALE GENOMIC DNA]</scope>
    <source>
        <strain evidence="5">ATCC 25592 / DSM 43247 / BCRC 13721 / JCM 3198 / KCTC 3076 / NBRC 16047 / NCTC 10667</strain>
    </source>
</reference>
<organism evidence="4 5">
    <name type="scientific">Gordonia bronchialis (strain ATCC 25592 / DSM 43247 / BCRC 13721 / JCM 3198 / KCTC 3076 / NBRC 16047 / NCTC 10667)</name>
    <name type="common">Rhodococcus bronchialis</name>
    <dbReference type="NCBI Taxonomy" id="526226"/>
    <lineage>
        <taxon>Bacteria</taxon>
        <taxon>Bacillati</taxon>
        <taxon>Actinomycetota</taxon>
        <taxon>Actinomycetes</taxon>
        <taxon>Mycobacteriales</taxon>
        <taxon>Gordoniaceae</taxon>
        <taxon>Gordonia</taxon>
    </lineage>
</organism>
<dbReference type="HOGENOM" id="CLU_025057_1_0_11"/>
<dbReference type="STRING" id="526226.Gbro_0405"/>
<proteinExistence type="predicted"/>
<keyword evidence="1" id="KW-0175">Coiled coil</keyword>
<keyword evidence="5" id="KW-1185">Reference proteome</keyword>
<dbReference type="eggNOG" id="COG1071">
    <property type="taxonomic scope" value="Bacteria"/>
</dbReference>
<evidence type="ECO:0000313" key="5">
    <source>
        <dbReference type="Proteomes" id="UP000001219"/>
    </source>
</evidence>
<evidence type="ECO:0000313" key="4">
    <source>
        <dbReference type="EMBL" id="ACY19739.1"/>
    </source>
</evidence>